<proteinExistence type="predicted"/>
<evidence type="ECO:0000256" key="1">
    <source>
        <dbReference type="ARBA" id="ARBA00004141"/>
    </source>
</evidence>
<accession>A0ABR9VDH8</accession>
<evidence type="ECO:0000256" key="5">
    <source>
        <dbReference type="ARBA" id="ARBA00023134"/>
    </source>
</evidence>
<dbReference type="EMBL" id="JADEWB010000051">
    <property type="protein sequence ID" value="MBE9236538.1"/>
    <property type="molecule type" value="Genomic_DNA"/>
</dbReference>
<name>A0ABR9VDH8_9CYAN</name>
<keyword evidence="2" id="KW-0812">Transmembrane</keyword>
<sequence length="480" mass="51689">MTSTLPQPENSNTPNWEEELDSAIFTFKDIQAELNYTQAKTALRNLVNNLDLTTQEKSGLEAEISDLETMLGKLESMVVQIAAFGMVGRGKSSLLNALVGQQVFESGPLHGVTRTEQKVNWSISEEAIGTLKATFPSTGQSQVELVDTPGLDEVDGETRAALAQQVAKQADLILFVISGDLTKIEQMALSQLREVGKPMILVFNKVDQYPETDRIAIYEKIRDDRVRELLSPDEIVMSAASPLVKTAVVRADGSRGIQLRQGQAQVDQLKLKILEILQREGKALVALNTMLYADTVNEQVIQRKLEIREQNANDLIWKAVMTKALAIALNPVTVVDILSSIVIDIALILGLSKLYGIQMTEKGAVQLLQKIALSMGGIGASELLANLGLSGLKTLLGISASATAGVALGPYLSVAVTQAGVAGVSSYGIGQVTKAYLANGATWGPEGPKAVVSKILSSLDETSILNRIKDELLQKVRGDR</sequence>
<dbReference type="CDD" id="cd00880">
    <property type="entry name" value="Era_like"/>
    <property type="match status" value="1"/>
</dbReference>
<evidence type="ECO:0000256" key="3">
    <source>
        <dbReference type="ARBA" id="ARBA00022741"/>
    </source>
</evidence>
<dbReference type="RefSeq" id="WP_193942730.1">
    <property type="nucleotide sequence ID" value="NZ_JADEWB010000051.1"/>
</dbReference>
<gene>
    <name evidence="9" type="ORF">IQ227_11010</name>
</gene>
<keyword evidence="4" id="KW-1133">Transmembrane helix</keyword>
<keyword evidence="6" id="KW-0472">Membrane</keyword>
<dbReference type="InterPro" id="IPR006073">
    <property type="entry name" value="GTP-bd"/>
</dbReference>
<dbReference type="InterPro" id="IPR027417">
    <property type="entry name" value="P-loop_NTPase"/>
</dbReference>
<protein>
    <submittedName>
        <fullName evidence="9">GTP-binding protein</fullName>
    </submittedName>
</protein>
<dbReference type="PANTHER" id="PTHR42714">
    <property type="entry name" value="TRNA MODIFICATION GTPASE GTPBP3"/>
    <property type="match status" value="1"/>
</dbReference>
<keyword evidence="5" id="KW-0342">GTP-binding</keyword>
<evidence type="ECO:0000256" key="7">
    <source>
        <dbReference type="SAM" id="Coils"/>
    </source>
</evidence>
<dbReference type="Pfam" id="PF05128">
    <property type="entry name" value="DUF697"/>
    <property type="match status" value="1"/>
</dbReference>
<keyword evidence="7" id="KW-0175">Coiled coil</keyword>
<dbReference type="InterPro" id="IPR021147">
    <property type="entry name" value="DUF697"/>
</dbReference>
<comment type="subcellular location">
    <subcellularLocation>
        <location evidence="1">Membrane</location>
        <topology evidence="1">Multi-pass membrane protein</topology>
    </subcellularLocation>
</comment>
<dbReference type="Proteomes" id="UP000606776">
    <property type="component" value="Unassembled WGS sequence"/>
</dbReference>
<evidence type="ECO:0000256" key="6">
    <source>
        <dbReference type="ARBA" id="ARBA00023136"/>
    </source>
</evidence>
<evidence type="ECO:0000313" key="9">
    <source>
        <dbReference type="EMBL" id="MBE9236538.1"/>
    </source>
</evidence>
<keyword evidence="10" id="KW-1185">Reference proteome</keyword>
<dbReference type="Pfam" id="PF01926">
    <property type="entry name" value="MMR_HSR1"/>
    <property type="match status" value="1"/>
</dbReference>
<evidence type="ECO:0000256" key="2">
    <source>
        <dbReference type="ARBA" id="ARBA00022692"/>
    </source>
</evidence>
<reference evidence="9 10" key="1">
    <citation type="submission" date="2020-10" db="EMBL/GenBank/DDBJ databases">
        <authorList>
            <person name="Castelo-Branco R."/>
            <person name="Eusebio N."/>
            <person name="Adriana R."/>
            <person name="Vieira A."/>
            <person name="Brugerolle De Fraissinette N."/>
            <person name="Rezende De Castro R."/>
            <person name="Schneider M.P."/>
            <person name="Vasconcelos V."/>
            <person name="Leao P.N."/>
        </authorList>
    </citation>
    <scope>NUCLEOTIDE SEQUENCE [LARGE SCALE GENOMIC DNA]</scope>
    <source>
        <strain evidence="9 10">LEGE 00250</strain>
    </source>
</reference>
<evidence type="ECO:0000256" key="4">
    <source>
        <dbReference type="ARBA" id="ARBA00022989"/>
    </source>
</evidence>
<evidence type="ECO:0000259" key="8">
    <source>
        <dbReference type="Pfam" id="PF01926"/>
    </source>
</evidence>
<dbReference type="PANTHER" id="PTHR42714:SF6">
    <property type="entry name" value="TRANSLATION INITIATION FACTOR IF-2"/>
    <property type="match status" value="1"/>
</dbReference>
<evidence type="ECO:0000313" key="10">
    <source>
        <dbReference type="Proteomes" id="UP000606776"/>
    </source>
</evidence>
<dbReference type="NCBIfam" id="TIGR00231">
    <property type="entry name" value="small_GTP"/>
    <property type="match status" value="1"/>
</dbReference>
<comment type="caution">
    <text evidence="9">The sequence shown here is derived from an EMBL/GenBank/DDBJ whole genome shotgun (WGS) entry which is preliminary data.</text>
</comment>
<dbReference type="InterPro" id="IPR005225">
    <property type="entry name" value="Small_GTP-bd"/>
</dbReference>
<feature type="domain" description="G" evidence="8">
    <location>
        <begin position="81"/>
        <end position="205"/>
    </location>
</feature>
<keyword evidence="3" id="KW-0547">Nucleotide-binding</keyword>
<dbReference type="Gene3D" id="3.40.50.300">
    <property type="entry name" value="P-loop containing nucleotide triphosphate hydrolases"/>
    <property type="match status" value="1"/>
</dbReference>
<dbReference type="SUPFAM" id="SSF52540">
    <property type="entry name" value="P-loop containing nucleoside triphosphate hydrolases"/>
    <property type="match status" value="1"/>
</dbReference>
<organism evidence="9 10">
    <name type="scientific">Sphaerospermopsis aphanizomenoides LEGE 00250</name>
    <dbReference type="NCBI Taxonomy" id="2777972"/>
    <lineage>
        <taxon>Bacteria</taxon>
        <taxon>Bacillati</taxon>
        <taxon>Cyanobacteriota</taxon>
        <taxon>Cyanophyceae</taxon>
        <taxon>Nostocales</taxon>
        <taxon>Aphanizomenonaceae</taxon>
        <taxon>Sphaerospermopsis</taxon>
        <taxon>Sphaerospermopsis aphanizomenoides</taxon>
    </lineage>
</organism>
<feature type="coiled-coil region" evidence="7">
    <location>
        <begin position="36"/>
        <end position="77"/>
    </location>
</feature>